<keyword evidence="1" id="KW-0472">Membrane</keyword>
<name>A0A0D6M7A3_9BILA</name>
<organism evidence="2 3">
    <name type="scientific">Ancylostoma ceylanicum</name>
    <dbReference type="NCBI Taxonomy" id="53326"/>
    <lineage>
        <taxon>Eukaryota</taxon>
        <taxon>Metazoa</taxon>
        <taxon>Ecdysozoa</taxon>
        <taxon>Nematoda</taxon>
        <taxon>Chromadorea</taxon>
        <taxon>Rhabditida</taxon>
        <taxon>Rhabditina</taxon>
        <taxon>Rhabditomorpha</taxon>
        <taxon>Strongyloidea</taxon>
        <taxon>Ancylostomatidae</taxon>
        <taxon>Ancylostomatinae</taxon>
        <taxon>Ancylostoma</taxon>
    </lineage>
</organism>
<keyword evidence="1" id="KW-0812">Transmembrane</keyword>
<proteinExistence type="predicted"/>
<evidence type="ECO:0000313" key="3">
    <source>
        <dbReference type="Proteomes" id="UP000054495"/>
    </source>
</evidence>
<protein>
    <submittedName>
        <fullName evidence="2">Uncharacterized protein</fullName>
    </submittedName>
</protein>
<sequence>MTHTESGYYVQSSSPLDSALFFVLAAFILNIIVVFMAFCYFDPSPEPPLIHRTYHTLRRISRAAGRPNSHTLKEAEDSNVFMRIPGKLQPSGWVDGT</sequence>
<keyword evidence="3" id="KW-1185">Reference proteome</keyword>
<accession>A0A0D6M7A3</accession>
<dbReference type="EMBL" id="KE124815">
    <property type="protein sequence ID" value="EPB78291.1"/>
    <property type="molecule type" value="Genomic_DNA"/>
</dbReference>
<evidence type="ECO:0000256" key="1">
    <source>
        <dbReference type="SAM" id="Phobius"/>
    </source>
</evidence>
<evidence type="ECO:0000313" key="2">
    <source>
        <dbReference type="EMBL" id="EPB78291.1"/>
    </source>
</evidence>
<keyword evidence="1" id="KW-1133">Transmembrane helix</keyword>
<reference evidence="2 3" key="1">
    <citation type="submission" date="2013-05" db="EMBL/GenBank/DDBJ databases">
        <title>Draft genome of the parasitic nematode Anyclostoma ceylanicum.</title>
        <authorList>
            <person name="Mitreva M."/>
        </authorList>
    </citation>
    <scope>NUCLEOTIDE SEQUENCE [LARGE SCALE GENOMIC DNA]</scope>
</reference>
<feature type="transmembrane region" description="Helical" evidence="1">
    <location>
        <begin position="20"/>
        <end position="41"/>
    </location>
</feature>
<gene>
    <name evidence="2" type="ORF">ANCCEY_02593</name>
</gene>
<dbReference type="AlphaFoldDB" id="A0A0D6M7A3"/>
<dbReference type="Proteomes" id="UP000054495">
    <property type="component" value="Unassembled WGS sequence"/>
</dbReference>